<proteinExistence type="predicted"/>
<name>A0A2T5BC04_MYCDI</name>
<dbReference type="EMBL" id="PZZZ01000003">
    <property type="protein sequence ID" value="PTM96514.1"/>
    <property type="molecule type" value="Genomic_DNA"/>
</dbReference>
<sequence length="87" mass="9545">MPNPKAKPAAEEGKVAVATKCSVKFHGNRYILEGPGAMARRLIVQKASMLTLTAARPKLPRGGEACQNRAFRTPWHGQSGRCFGRRR</sequence>
<dbReference type="Proteomes" id="UP000241247">
    <property type="component" value="Unassembled WGS sequence"/>
</dbReference>
<reference evidence="1 2" key="1">
    <citation type="submission" date="2018-04" db="EMBL/GenBank/DDBJ databases">
        <title>Genomic Encyclopedia of Type Strains, Phase IV (KMG-IV): sequencing the most valuable type-strain genomes for metagenomic binning, comparative biology and taxonomic classification.</title>
        <authorList>
            <person name="Goeker M."/>
        </authorList>
    </citation>
    <scope>NUCLEOTIDE SEQUENCE [LARGE SCALE GENOMIC DNA]</scope>
    <source>
        <strain evidence="1 2">DSM 7138</strain>
    </source>
</reference>
<accession>A0A2T5BC04</accession>
<organism evidence="1 2">
    <name type="scientific">Mycoplana dimorpha</name>
    <dbReference type="NCBI Taxonomy" id="28320"/>
    <lineage>
        <taxon>Bacteria</taxon>
        <taxon>Pseudomonadati</taxon>
        <taxon>Pseudomonadota</taxon>
        <taxon>Alphaproteobacteria</taxon>
        <taxon>Hyphomicrobiales</taxon>
        <taxon>Rhizobiaceae</taxon>
        <taxon>Mycoplana</taxon>
    </lineage>
</organism>
<gene>
    <name evidence="1" type="ORF">C7449_103533</name>
</gene>
<evidence type="ECO:0000313" key="2">
    <source>
        <dbReference type="Proteomes" id="UP000241247"/>
    </source>
</evidence>
<dbReference type="AlphaFoldDB" id="A0A2T5BC04"/>
<evidence type="ECO:0000313" key="1">
    <source>
        <dbReference type="EMBL" id="PTM96514.1"/>
    </source>
</evidence>
<protein>
    <submittedName>
        <fullName evidence="1">Uncharacterized protein</fullName>
    </submittedName>
</protein>
<comment type="caution">
    <text evidence="1">The sequence shown here is derived from an EMBL/GenBank/DDBJ whole genome shotgun (WGS) entry which is preliminary data.</text>
</comment>
<keyword evidence="2" id="KW-1185">Reference proteome</keyword>